<accession>A0ACB9SE74</accession>
<sequence>MNEAPPSGCLSFFKLGPSSIRARARDALPGHGGSPAGCGRIDGVATWVINGVATAFFASLEHCSCIRIATVEGADDGNDLPLILNQGNYLSDRDGGSVVTRDVRRRTTGRRR</sequence>
<name>A0ACB9SE74_9MYRT</name>
<evidence type="ECO:0000313" key="2">
    <source>
        <dbReference type="Proteomes" id="UP001057402"/>
    </source>
</evidence>
<keyword evidence="2" id="KW-1185">Reference proteome</keyword>
<protein>
    <submittedName>
        <fullName evidence="1">Uncharacterized protein</fullName>
    </submittedName>
</protein>
<evidence type="ECO:0000313" key="1">
    <source>
        <dbReference type="EMBL" id="KAI4389500.1"/>
    </source>
</evidence>
<organism evidence="1 2">
    <name type="scientific">Melastoma candidum</name>
    <dbReference type="NCBI Taxonomy" id="119954"/>
    <lineage>
        <taxon>Eukaryota</taxon>
        <taxon>Viridiplantae</taxon>
        <taxon>Streptophyta</taxon>
        <taxon>Embryophyta</taxon>
        <taxon>Tracheophyta</taxon>
        <taxon>Spermatophyta</taxon>
        <taxon>Magnoliopsida</taxon>
        <taxon>eudicotyledons</taxon>
        <taxon>Gunneridae</taxon>
        <taxon>Pentapetalae</taxon>
        <taxon>rosids</taxon>
        <taxon>malvids</taxon>
        <taxon>Myrtales</taxon>
        <taxon>Melastomataceae</taxon>
        <taxon>Melastomatoideae</taxon>
        <taxon>Melastomateae</taxon>
        <taxon>Melastoma</taxon>
    </lineage>
</organism>
<reference evidence="2" key="1">
    <citation type="journal article" date="2023" name="Front. Plant Sci.">
        <title>Chromosomal-level genome assembly of Melastoma candidum provides insights into trichome evolution.</title>
        <authorList>
            <person name="Zhong Y."/>
            <person name="Wu W."/>
            <person name="Sun C."/>
            <person name="Zou P."/>
            <person name="Liu Y."/>
            <person name="Dai S."/>
            <person name="Zhou R."/>
        </authorList>
    </citation>
    <scope>NUCLEOTIDE SEQUENCE [LARGE SCALE GENOMIC DNA]</scope>
</reference>
<gene>
    <name evidence="1" type="ORF">MLD38_001721</name>
</gene>
<dbReference type="Proteomes" id="UP001057402">
    <property type="component" value="Chromosome 1"/>
</dbReference>
<dbReference type="EMBL" id="CM042880">
    <property type="protein sequence ID" value="KAI4389500.1"/>
    <property type="molecule type" value="Genomic_DNA"/>
</dbReference>
<comment type="caution">
    <text evidence="1">The sequence shown here is derived from an EMBL/GenBank/DDBJ whole genome shotgun (WGS) entry which is preliminary data.</text>
</comment>
<proteinExistence type="predicted"/>